<dbReference type="Proteomes" id="UP001596023">
    <property type="component" value="Unassembled WGS sequence"/>
</dbReference>
<protein>
    <submittedName>
        <fullName evidence="1">Uncharacterized protein</fullName>
    </submittedName>
</protein>
<reference evidence="2" key="1">
    <citation type="journal article" date="2019" name="Int. J. Syst. Evol. Microbiol.">
        <title>The Global Catalogue of Microorganisms (GCM) 10K type strain sequencing project: providing services to taxonomists for standard genome sequencing and annotation.</title>
        <authorList>
            <consortium name="The Broad Institute Genomics Platform"/>
            <consortium name="The Broad Institute Genome Sequencing Center for Infectious Disease"/>
            <person name="Wu L."/>
            <person name="Ma J."/>
        </authorList>
    </citation>
    <scope>NUCLEOTIDE SEQUENCE [LARGE SCALE GENOMIC DNA]</scope>
    <source>
        <strain evidence="2">CCUG 66188</strain>
    </source>
</reference>
<gene>
    <name evidence="1" type="ORF">ACFO6W_13365</name>
</gene>
<dbReference type="RefSeq" id="WP_379997225.1">
    <property type="nucleotide sequence ID" value="NZ_JBHSGN010000078.1"/>
</dbReference>
<accession>A0ABV9KX92</accession>
<sequence length="101" mass="11719">MQIEFLGPVYPTSRKAVNAFTDILNMILLSDNIVEFNRNLLQRNRSGRLSAHFSWSFANYTFSLWQRVGSGSDICFGHKLIELHYVTLVCKDRRRANITTH</sequence>
<keyword evidence="2" id="KW-1185">Reference proteome</keyword>
<dbReference type="EMBL" id="JBHSGN010000078">
    <property type="protein sequence ID" value="MFC4674687.1"/>
    <property type="molecule type" value="Genomic_DNA"/>
</dbReference>
<comment type="caution">
    <text evidence="1">The sequence shown here is derived from an EMBL/GenBank/DDBJ whole genome shotgun (WGS) entry which is preliminary data.</text>
</comment>
<evidence type="ECO:0000313" key="1">
    <source>
        <dbReference type="EMBL" id="MFC4674687.1"/>
    </source>
</evidence>
<organism evidence="1 2">
    <name type="scientific">Dysgonomonas termitidis</name>
    <dbReference type="NCBI Taxonomy" id="1516126"/>
    <lineage>
        <taxon>Bacteria</taxon>
        <taxon>Pseudomonadati</taxon>
        <taxon>Bacteroidota</taxon>
        <taxon>Bacteroidia</taxon>
        <taxon>Bacteroidales</taxon>
        <taxon>Dysgonomonadaceae</taxon>
        <taxon>Dysgonomonas</taxon>
    </lineage>
</organism>
<evidence type="ECO:0000313" key="2">
    <source>
        <dbReference type="Proteomes" id="UP001596023"/>
    </source>
</evidence>
<name>A0ABV9KX92_9BACT</name>
<proteinExistence type="predicted"/>